<name>A0A2N8P0P8_STREU</name>
<reference evidence="2 5" key="3">
    <citation type="submission" date="2020-08" db="EMBL/GenBank/DDBJ databases">
        <title>Genomic Encyclopedia of Type Strains, Phase III (KMG-III): the genomes of soil and plant-associated and newly described type strains.</title>
        <authorList>
            <person name="Whitman W."/>
        </authorList>
    </citation>
    <scope>NUCLEOTIDE SEQUENCE [LARGE SCALE GENOMIC DNA]</scope>
    <source>
        <strain evidence="2 5">CECT 3259</strain>
    </source>
</reference>
<evidence type="ECO:0000256" key="1">
    <source>
        <dbReference type="SAM" id="SignalP"/>
    </source>
</evidence>
<dbReference type="AlphaFoldDB" id="A0A2N8P0P8"/>
<comment type="caution">
    <text evidence="3">The sequence shown here is derived from an EMBL/GenBank/DDBJ whole genome shotgun (WGS) entry which is preliminary data.</text>
</comment>
<dbReference type="Proteomes" id="UP000235945">
    <property type="component" value="Unassembled WGS sequence"/>
</dbReference>
<gene>
    <name evidence="3" type="ORF">AF335_08580</name>
    <name evidence="2" type="ORF">FHS36_005555</name>
</gene>
<sequence length="205" mass="21417">MRTAKALSVVVAGLATATVLSLGTSASAVTPASPGDASPSAGHVSVDGHRVVRGTTIGEWGRTTDGELYSFTYKAGETRPAAPAAPAARCSVYISDVAFHGAGAGAWFQWETSQACSGSFGSQKLQTQMWRSSWSGPRGYNNWHGTDATSNNFIDFGWSSDCNDGGGTYTYYPVMQGYASGIGWGPTTRSNNDLRKGCGTRAPNP</sequence>
<reference evidence="3" key="1">
    <citation type="submission" date="2015-07" db="EMBL/GenBank/DDBJ databases">
        <authorList>
            <person name="Noorani M."/>
        </authorList>
    </citation>
    <scope>NUCLEOTIDE SEQUENCE [LARGE SCALE GENOMIC DNA]</scope>
    <source>
        <strain evidence="3">ATCC 27428</strain>
    </source>
</reference>
<evidence type="ECO:0000313" key="5">
    <source>
        <dbReference type="Proteomes" id="UP000528608"/>
    </source>
</evidence>
<dbReference type="RefSeq" id="WP_102917680.1">
    <property type="nucleotide sequence ID" value="NZ_JACHJF010000023.1"/>
</dbReference>
<reference evidence="4" key="2">
    <citation type="submission" date="2015-07" db="EMBL/GenBank/DDBJ databases">
        <authorList>
            <person name="Graham D.E."/>
            <person name="Giannone R.J."/>
            <person name="Gulvik C.A."/>
            <person name="Hettich R.L."/>
            <person name="Klingeman D.M."/>
            <person name="Mahan K.M."/>
            <person name="Parry R.J."/>
            <person name="Spain J.C."/>
        </authorList>
    </citation>
    <scope>NUCLEOTIDE SEQUENCE [LARGE SCALE GENOMIC DNA]</scope>
    <source>
        <strain evidence="4">ATCC 27428</strain>
    </source>
</reference>
<feature type="signal peptide" evidence="1">
    <location>
        <begin position="1"/>
        <end position="28"/>
    </location>
</feature>
<organism evidence="3 4">
    <name type="scientific">Streptomyces eurocidicus</name>
    <name type="common">Streptoverticillium eurocidicus</name>
    <dbReference type="NCBI Taxonomy" id="66423"/>
    <lineage>
        <taxon>Bacteria</taxon>
        <taxon>Bacillati</taxon>
        <taxon>Actinomycetota</taxon>
        <taxon>Actinomycetes</taxon>
        <taxon>Kitasatosporales</taxon>
        <taxon>Streptomycetaceae</taxon>
        <taxon>Streptomyces</taxon>
    </lineage>
</organism>
<proteinExistence type="predicted"/>
<dbReference type="EMBL" id="LGUI01000002">
    <property type="protein sequence ID" value="PNE34596.1"/>
    <property type="molecule type" value="Genomic_DNA"/>
</dbReference>
<accession>A0A2N8P0P8</accession>
<protein>
    <submittedName>
        <fullName evidence="3">Uncharacterized protein</fullName>
    </submittedName>
</protein>
<keyword evidence="4" id="KW-1185">Reference proteome</keyword>
<feature type="chain" id="PRO_5042698228" evidence="1">
    <location>
        <begin position="29"/>
        <end position="205"/>
    </location>
</feature>
<evidence type="ECO:0000313" key="4">
    <source>
        <dbReference type="Proteomes" id="UP000235945"/>
    </source>
</evidence>
<dbReference type="EMBL" id="JACHJF010000023">
    <property type="protein sequence ID" value="MBB5122084.1"/>
    <property type="molecule type" value="Genomic_DNA"/>
</dbReference>
<dbReference type="OrthoDB" id="4179643at2"/>
<keyword evidence="1" id="KW-0732">Signal</keyword>
<dbReference type="Proteomes" id="UP000528608">
    <property type="component" value="Unassembled WGS sequence"/>
</dbReference>
<evidence type="ECO:0000313" key="3">
    <source>
        <dbReference type="EMBL" id="PNE34596.1"/>
    </source>
</evidence>
<evidence type="ECO:0000313" key="2">
    <source>
        <dbReference type="EMBL" id="MBB5122084.1"/>
    </source>
</evidence>